<gene>
    <name evidence="2" type="ORF">A3B37_03815</name>
</gene>
<evidence type="ECO:0000256" key="1">
    <source>
        <dbReference type="SAM" id="Phobius"/>
    </source>
</evidence>
<dbReference type="AlphaFoldDB" id="A0A1G2L937"/>
<comment type="caution">
    <text evidence="2">The sequence shown here is derived from an EMBL/GenBank/DDBJ whole genome shotgun (WGS) entry which is preliminary data.</text>
</comment>
<accession>A0A1G2L937</accession>
<keyword evidence="1" id="KW-0812">Transmembrane</keyword>
<protein>
    <recommendedName>
        <fullName evidence="4">DUF4430 domain-containing protein</fullName>
    </recommendedName>
</protein>
<evidence type="ECO:0000313" key="3">
    <source>
        <dbReference type="Proteomes" id="UP000176705"/>
    </source>
</evidence>
<proteinExistence type="predicted"/>
<keyword evidence="1" id="KW-1133">Transmembrane helix</keyword>
<dbReference type="EMBL" id="MHQS01000022">
    <property type="protein sequence ID" value="OHA08155.1"/>
    <property type="molecule type" value="Genomic_DNA"/>
</dbReference>
<evidence type="ECO:0000313" key="2">
    <source>
        <dbReference type="EMBL" id="OHA08155.1"/>
    </source>
</evidence>
<dbReference type="Proteomes" id="UP000176705">
    <property type="component" value="Unassembled WGS sequence"/>
</dbReference>
<evidence type="ECO:0008006" key="4">
    <source>
        <dbReference type="Google" id="ProtNLM"/>
    </source>
</evidence>
<feature type="transmembrane region" description="Helical" evidence="1">
    <location>
        <begin position="12"/>
        <end position="30"/>
    </location>
</feature>
<name>A0A1G2L937_9BACT</name>
<sequence>MAPDDTRELSRTYCLVAVLLASAAATFIVYQTMAFEADLSSPAASPPVRADIYTKITIDFGNGTKRAFRGRTETGMTAMIALRAAQTAGGFRVETDENGAVLAIHVTRSDDTHVWRLYRNGVFARDVLGRVTVDPGDTLLLRYE</sequence>
<organism evidence="2 3">
    <name type="scientific">Candidatus Sungbacteria bacterium RIFCSPLOWO2_01_FULL_59_16</name>
    <dbReference type="NCBI Taxonomy" id="1802280"/>
    <lineage>
        <taxon>Bacteria</taxon>
        <taxon>Candidatus Sungiibacteriota</taxon>
    </lineage>
</organism>
<dbReference type="STRING" id="1802280.A3B37_03815"/>
<keyword evidence="1" id="KW-0472">Membrane</keyword>
<reference evidence="2 3" key="1">
    <citation type="journal article" date="2016" name="Nat. Commun.">
        <title>Thousands of microbial genomes shed light on interconnected biogeochemical processes in an aquifer system.</title>
        <authorList>
            <person name="Anantharaman K."/>
            <person name="Brown C.T."/>
            <person name="Hug L.A."/>
            <person name="Sharon I."/>
            <person name="Castelle C.J."/>
            <person name="Probst A.J."/>
            <person name="Thomas B.C."/>
            <person name="Singh A."/>
            <person name="Wilkins M.J."/>
            <person name="Karaoz U."/>
            <person name="Brodie E.L."/>
            <person name="Williams K.H."/>
            <person name="Hubbard S.S."/>
            <person name="Banfield J.F."/>
        </authorList>
    </citation>
    <scope>NUCLEOTIDE SEQUENCE [LARGE SCALE GENOMIC DNA]</scope>
</reference>